<sequence length="519" mass="58203">MKRRIFLLNITTAISGLAVTKAFAKMDHSSMSDTMCAINSDECQKEDSMHHEHMNMNMNMNMSNNKTPQKLLATSALPQGQDLPELVRLKNTSDKQGTFEANLEAKPVKIKLTPELTTEFWAYNGNIPGPAIEAFEGDKVKITVKNSIPQATTVHWHGLLIPSNQDGNPQDEIPAGSSRTYEFTIPEGNAGTYWYHPHGHETVAEQVARGLAGIFIVRSKKDPLASLPEQNWFFSDLKLTDKGEIADNSMVDWMNGREGQFVLINGAYRPKITVKSATRVRIWNACSGRYLNLSIPNCDVYLVGTDGGLMPKPIQLNSPLLLSPAERAELVIVPKQSGTVYLQSIGYDRGKMGNVPPEQDIILGELVLTESSSIALPSTLRELPKLGHATAHKTLEYTEVMDMKEPRGGMLFLINGKRHDMQRIDLESNIHEVEEWTIFNNSHMDHNFHIHGAQFTTVSHEVDGKKNPPKYEALKDTINLRPYEKITIKIQQNMPGLRMYHCHIIEHETLGMMGQLMVK</sequence>
<evidence type="ECO:0000313" key="9">
    <source>
        <dbReference type="Proteomes" id="UP000194977"/>
    </source>
</evidence>
<evidence type="ECO:0000256" key="1">
    <source>
        <dbReference type="ARBA" id="ARBA00022723"/>
    </source>
</evidence>
<dbReference type="Pfam" id="PF07732">
    <property type="entry name" value="Cu-oxidase_3"/>
    <property type="match status" value="1"/>
</dbReference>
<dbReference type="EMBL" id="NART01000050">
    <property type="protein sequence ID" value="OTQ09186.1"/>
    <property type="molecule type" value="Genomic_DNA"/>
</dbReference>
<feature type="domain" description="Plastocyanin-like" evidence="4">
    <location>
        <begin position="401"/>
        <end position="519"/>
    </location>
</feature>
<dbReference type="PANTHER" id="PTHR11709:SF2">
    <property type="entry name" value="MULTICOPPER OXIDASE LPR1"/>
    <property type="match status" value="1"/>
</dbReference>
<dbReference type="GO" id="GO:0005507">
    <property type="term" value="F:copper ion binding"/>
    <property type="evidence" value="ECO:0007669"/>
    <property type="project" value="InterPro"/>
</dbReference>
<dbReference type="OrthoDB" id="9757546at2"/>
<evidence type="ECO:0000313" key="8">
    <source>
        <dbReference type="Proteomes" id="UP000194800"/>
    </source>
</evidence>
<dbReference type="InterPro" id="IPR008972">
    <property type="entry name" value="Cupredoxin"/>
</dbReference>
<dbReference type="Proteomes" id="UP000194800">
    <property type="component" value="Unassembled WGS sequence"/>
</dbReference>
<organism evidence="6 9">
    <name type="scientific">Gilliamella apicola</name>
    <dbReference type="NCBI Taxonomy" id="1196095"/>
    <lineage>
        <taxon>Bacteria</taxon>
        <taxon>Pseudomonadati</taxon>
        <taxon>Pseudomonadota</taxon>
        <taxon>Gammaproteobacteria</taxon>
        <taxon>Orbales</taxon>
        <taxon>Orbaceae</taxon>
        <taxon>Gilliamella</taxon>
    </lineage>
</organism>
<dbReference type="Proteomes" id="UP000194977">
    <property type="component" value="Unassembled WGS sequence"/>
</dbReference>
<dbReference type="InterPro" id="IPR011707">
    <property type="entry name" value="Cu-oxidase-like_N"/>
</dbReference>
<feature type="chain" id="PRO_5012105381" evidence="3">
    <location>
        <begin position="25"/>
        <end position="519"/>
    </location>
</feature>
<keyword evidence="3" id="KW-0732">Signal</keyword>
<dbReference type="InterPro" id="IPR011706">
    <property type="entry name" value="Cu-oxidase_C"/>
</dbReference>
<reference evidence="8 9" key="1">
    <citation type="submission" date="2017-03" db="EMBL/GenBank/DDBJ databases">
        <title>Comparative genomics of honeybee gut symbionts reveal geographically distinct and subgroup specific antibiotic resistance.</title>
        <authorList>
            <person name="Ludvigsen J."/>
            <person name="Porcellato D."/>
            <person name="Labee-Lund T.M."/>
            <person name="Amdam G.V."/>
            <person name="Rudi K."/>
        </authorList>
    </citation>
    <scope>NUCLEOTIDE SEQUENCE [LARGE SCALE GENOMIC DNA]</scope>
    <source>
        <strain evidence="6 9">A-7-12</strain>
        <strain evidence="7 8">A-9-12</strain>
    </source>
</reference>
<accession>A0A242NH03</accession>
<comment type="caution">
    <text evidence="6">The sequence shown here is derived from an EMBL/GenBank/DDBJ whole genome shotgun (WGS) entry which is preliminary data.</text>
</comment>
<dbReference type="GO" id="GO:0016491">
    <property type="term" value="F:oxidoreductase activity"/>
    <property type="evidence" value="ECO:0007669"/>
    <property type="project" value="UniProtKB-KW"/>
</dbReference>
<evidence type="ECO:0000313" key="7">
    <source>
        <dbReference type="EMBL" id="OTQ09186.1"/>
    </source>
</evidence>
<dbReference type="Pfam" id="PF07731">
    <property type="entry name" value="Cu-oxidase_2"/>
    <property type="match status" value="1"/>
</dbReference>
<keyword evidence="2" id="KW-0560">Oxidoreductase</keyword>
<evidence type="ECO:0000256" key="3">
    <source>
        <dbReference type="SAM" id="SignalP"/>
    </source>
</evidence>
<dbReference type="Gene3D" id="2.60.40.420">
    <property type="entry name" value="Cupredoxins - blue copper proteins"/>
    <property type="match status" value="3"/>
</dbReference>
<feature type="signal peptide" evidence="3">
    <location>
        <begin position="1"/>
        <end position="24"/>
    </location>
</feature>
<evidence type="ECO:0000259" key="4">
    <source>
        <dbReference type="Pfam" id="PF07731"/>
    </source>
</evidence>
<evidence type="ECO:0000313" key="6">
    <source>
        <dbReference type="EMBL" id="OTP99239.1"/>
    </source>
</evidence>
<dbReference type="CDD" id="cd13881">
    <property type="entry name" value="CuRO_2_McoC_like"/>
    <property type="match status" value="1"/>
</dbReference>
<dbReference type="AlphaFoldDB" id="A0A242NH03"/>
<dbReference type="InterPro" id="IPR002355">
    <property type="entry name" value="Cu_oxidase_Cu_BS"/>
</dbReference>
<proteinExistence type="predicted"/>
<protein>
    <submittedName>
        <fullName evidence="6">Bilirubin oxidase</fullName>
    </submittedName>
</protein>
<keyword evidence="8" id="KW-1185">Reference proteome</keyword>
<dbReference type="PANTHER" id="PTHR11709">
    <property type="entry name" value="MULTI-COPPER OXIDASE"/>
    <property type="match status" value="1"/>
</dbReference>
<evidence type="ECO:0000259" key="5">
    <source>
        <dbReference type="Pfam" id="PF07732"/>
    </source>
</evidence>
<dbReference type="SUPFAM" id="SSF49503">
    <property type="entry name" value="Cupredoxins"/>
    <property type="match status" value="3"/>
</dbReference>
<keyword evidence="1" id="KW-0479">Metal-binding</keyword>
<gene>
    <name evidence="7" type="ORF">B6C91_09955</name>
    <name evidence="6" type="ORF">B6D08_08230</name>
</gene>
<dbReference type="InterPro" id="IPR045087">
    <property type="entry name" value="Cu-oxidase_fam"/>
</dbReference>
<dbReference type="PROSITE" id="PS00080">
    <property type="entry name" value="MULTICOPPER_OXIDASE2"/>
    <property type="match status" value="1"/>
</dbReference>
<feature type="domain" description="Plastocyanin-like" evidence="5">
    <location>
        <begin position="108"/>
        <end position="221"/>
    </location>
</feature>
<dbReference type="RefSeq" id="WP_086271786.1">
    <property type="nucleotide sequence ID" value="NZ_MZNE01000017.1"/>
</dbReference>
<dbReference type="EMBL" id="NARP01000019">
    <property type="protein sequence ID" value="OTP99239.1"/>
    <property type="molecule type" value="Genomic_DNA"/>
</dbReference>
<evidence type="ECO:0000256" key="2">
    <source>
        <dbReference type="ARBA" id="ARBA00023002"/>
    </source>
</evidence>
<name>A0A242NH03_9GAMM</name>